<feature type="compositionally biased region" description="Low complexity" evidence="12">
    <location>
        <begin position="1808"/>
        <end position="1823"/>
    </location>
</feature>
<feature type="compositionally biased region" description="Polar residues" evidence="12">
    <location>
        <begin position="1551"/>
        <end position="1560"/>
    </location>
</feature>
<dbReference type="CDD" id="cd02992">
    <property type="entry name" value="PDI_a_QSOX"/>
    <property type="match status" value="1"/>
</dbReference>
<keyword evidence="10" id="KW-1133">Transmembrane helix</keyword>
<feature type="domain" description="Thioredoxin" evidence="15">
    <location>
        <begin position="3100"/>
        <end position="3228"/>
    </location>
</feature>
<feature type="coiled-coil region" evidence="11">
    <location>
        <begin position="1691"/>
        <end position="1782"/>
    </location>
</feature>
<feature type="compositionally biased region" description="Basic and acidic residues" evidence="12">
    <location>
        <begin position="679"/>
        <end position="688"/>
    </location>
</feature>
<feature type="compositionally biased region" description="Low complexity" evidence="12">
    <location>
        <begin position="1523"/>
        <end position="1537"/>
    </location>
</feature>
<evidence type="ECO:0000259" key="14">
    <source>
        <dbReference type="PROSITE" id="PS51324"/>
    </source>
</evidence>
<evidence type="ECO:0000313" key="16">
    <source>
        <dbReference type="EMBL" id="OPJ76863.1"/>
    </source>
</evidence>
<dbReference type="STRING" id="372326.A0A1V4JXL2"/>
<dbReference type="Gene3D" id="1.20.120.1960">
    <property type="entry name" value="QSOX sulfhydryl oxidase domain"/>
    <property type="match status" value="1"/>
</dbReference>
<feature type="compositionally biased region" description="Polar residues" evidence="12">
    <location>
        <begin position="2018"/>
        <end position="2027"/>
    </location>
</feature>
<feature type="region of interest" description="Disordered" evidence="12">
    <location>
        <begin position="367"/>
        <end position="408"/>
    </location>
</feature>
<dbReference type="PANTHER" id="PTHR13958:SF3">
    <property type="entry name" value="CAP-GLY DOMAIN-CONTAINING PROTEIN-RELATED"/>
    <property type="match status" value="1"/>
</dbReference>
<feature type="compositionally biased region" description="Basic and acidic residues" evidence="12">
    <location>
        <begin position="2350"/>
        <end position="2362"/>
    </location>
</feature>
<feature type="region of interest" description="Disordered" evidence="12">
    <location>
        <begin position="1475"/>
        <end position="1579"/>
    </location>
</feature>
<feature type="compositionally biased region" description="Basic and acidic residues" evidence="12">
    <location>
        <begin position="2251"/>
        <end position="2261"/>
    </location>
</feature>
<comment type="similarity">
    <text evidence="2 10">Belongs to the quiescin-sulfhydryl oxidase (QSOX) family.</text>
</comment>
<feature type="compositionally biased region" description="Basic and acidic residues" evidence="12">
    <location>
        <begin position="1129"/>
        <end position="1140"/>
    </location>
</feature>
<dbReference type="SUPFAM" id="SSF74924">
    <property type="entry name" value="Cap-Gly domain"/>
    <property type="match status" value="1"/>
</dbReference>
<feature type="compositionally biased region" description="Basic and acidic residues" evidence="12">
    <location>
        <begin position="1612"/>
        <end position="1627"/>
    </location>
</feature>
<feature type="compositionally biased region" description="Basic and acidic residues" evidence="12">
    <location>
        <begin position="528"/>
        <end position="538"/>
    </location>
</feature>
<feature type="compositionally biased region" description="Polar residues" evidence="12">
    <location>
        <begin position="2133"/>
        <end position="2149"/>
    </location>
</feature>
<feature type="coiled-coil region" evidence="11">
    <location>
        <begin position="2088"/>
        <end position="2115"/>
    </location>
</feature>
<evidence type="ECO:0000259" key="15">
    <source>
        <dbReference type="PROSITE" id="PS51352"/>
    </source>
</evidence>
<organism evidence="16 17">
    <name type="scientific">Patagioenas fasciata monilis</name>
    <dbReference type="NCBI Taxonomy" id="372326"/>
    <lineage>
        <taxon>Eukaryota</taxon>
        <taxon>Metazoa</taxon>
        <taxon>Chordata</taxon>
        <taxon>Craniata</taxon>
        <taxon>Vertebrata</taxon>
        <taxon>Euteleostomi</taxon>
        <taxon>Archelosauria</taxon>
        <taxon>Archosauria</taxon>
        <taxon>Dinosauria</taxon>
        <taxon>Saurischia</taxon>
        <taxon>Theropoda</taxon>
        <taxon>Coelurosauria</taxon>
        <taxon>Aves</taxon>
        <taxon>Neognathae</taxon>
        <taxon>Neoaves</taxon>
        <taxon>Columbimorphae</taxon>
        <taxon>Columbiformes</taxon>
        <taxon>Columbidae</taxon>
        <taxon>Patagioenas</taxon>
    </lineage>
</organism>
<dbReference type="Proteomes" id="UP000190648">
    <property type="component" value="Unassembled WGS sequence"/>
</dbReference>
<evidence type="ECO:0000256" key="12">
    <source>
        <dbReference type="SAM" id="MobiDB-lite"/>
    </source>
</evidence>
<feature type="compositionally biased region" description="Basic and acidic residues" evidence="12">
    <location>
        <begin position="430"/>
        <end position="448"/>
    </location>
</feature>
<dbReference type="Pfam" id="PF18371">
    <property type="entry name" value="FAD_SOX"/>
    <property type="match status" value="1"/>
</dbReference>
<dbReference type="FunFam" id="1.20.120.310:FF:000001">
    <property type="entry name" value="Sulfhydryl oxidase"/>
    <property type="match status" value="1"/>
</dbReference>
<comment type="catalytic activity">
    <reaction evidence="9 10">
        <text>2 R'C(R)SH + O2 = R'C(R)S-S(R)CR' + H2O2</text>
        <dbReference type="Rhea" id="RHEA:17357"/>
        <dbReference type="ChEBI" id="CHEBI:15379"/>
        <dbReference type="ChEBI" id="CHEBI:16240"/>
        <dbReference type="ChEBI" id="CHEBI:16520"/>
        <dbReference type="ChEBI" id="CHEBI:17412"/>
        <dbReference type="EC" id="1.8.3.2"/>
    </reaction>
</comment>
<dbReference type="Gene3D" id="2.30.30.190">
    <property type="entry name" value="CAP Gly-rich-like domain"/>
    <property type="match status" value="1"/>
</dbReference>
<evidence type="ECO:0000256" key="7">
    <source>
        <dbReference type="ARBA" id="ARBA00023157"/>
    </source>
</evidence>
<feature type="region of interest" description="Disordered" evidence="12">
    <location>
        <begin position="62"/>
        <end position="115"/>
    </location>
</feature>
<keyword evidence="4" id="KW-0732">Signal</keyword>
<feature type="compositionally biased region" description="Basic and acidic residues" evidence="12">
    <location>
        <begin position="2163"/>
        <end position="2192"/>
    </location>
</feature>
<feature type="region of interest" description="Disordered" evidence="12">
    <location>
        <begin position="2401"/>
        <end position="2459"/>
    </location>
</feature>
<dbReference type="InterPro" id="IPR000938">
    <property type="entry name" value="CAP-Gly_domain"/>
</dbReference>
<feature type="compositionally biased region" description="Polar residues" evidence="12">
    <location>
        <begin position="1196"/>
        <end position="1209"/>
    </location>
</feature>
<keyword evidence="10" id="KW-0812">Transmembrane</keyword>
<feature type="compositionally biased region" description="Basic and acidic residues" evidence="12">
    <location>
        <begin position="2276"/>
        <end position="2303"/>
    </location>
</feature>
<feature type="transmembrane region" description="Helical" evidence="10">
    <location>
        <begin position="3737"/>
        <end position="3754"/>
    </location>
</feature>
<feature type="compositionally biased region" description="Basic and acidic residues" evidence="12">
    <location>
        <begin position="1782"/>
        <end position="1793"/>
    </location>
</feature>
<dbReference type="FunFam" id="3.40.30.10:FF:000073">
    <property type="entry name" value="Sulfhydryl oxidase"/>
    <property type="match status" value="1"/>
</dbReference>
<keyword evidence="6 10" id="KW-0560">Oxidoreductase</keyword>
<dbReference type="InterPro" id="IPR013766">
    <property type="entry name" value="Thioredoxin_domain"/>
</dbReference>
<dbReference type="SMART" id="SM01052">
    <property type="entry name" value="CAP_GLY"/>
    <property type="match status" value="1"/>
</dbReference>
<dbReference type="Pfam" id="PF01302">
    <property type="entry name" value="CAP_GLY"/>
    <property type="match status" value="1"/>
</dbReference>
<evidence type="ECO:0000256" key="3">
    <source>
        <dbReference type="ARBA" id="ARBA00022630"/>
    </source>
</evidence>
<evidence type="ECO:0000256" key="9">
    <source>
        <dbReference type="ARBA" id="ARBA00048864"/>
    </source>
</evidence>
<dbReference type="SUPFAM" id="SSF69000">
    <property type="entry name" value="FAD-dependent thiol oxidase"/>
    <property type="match status" value="1"/>
</dbReference>
<dbReference type="PROSITE" id="PS51324">
    <property type="entry name" value="ERV_ALR"/>
    <property type="match status" value="1"/>
</dbReference>
<evidence type="ECO:0000256" key="10">
    <source>
        <dbReference type="RuleBase" id="RU371123"/>
    </source>
</evidence>
<keyword evidence="11" id="KW-0175">Coiled coil</keyword>
<feature type="domain" description="ERV/ALR sulfhydryl oxidase" evidence="14">
    <location>
        <begin position="3472"/>
        <end position="3575"/>
    </location>
</feature>
<dbReference type="InterPro" id="IPR036859">
    <property type="entry name" value="CAP-Gly_dom_sf"/>
</dbReference>
<feature type="compositionally biased region" description="Basic and acidic residues" evidence="12">
    <location>
        <begin position="1183"/>
        <end position="1195"/>
    </location>
</feature>
<feature type="compositionally biased region" description="Low complexity" evidence="12">
    <location>
        <begin position="692"/>
        <end position="702"/>
    </location>
</feature>
<feature type="region of interest" description="Disordered" evidence="12">
    <location>
        <begin position="2350"/>
        <end position="2381"/>
    </location>
</feature>
<feature type="compositionally biased region" description="Low complexity" evidence="12">
    <location>
        <begin position="1563"/>
        <end position="1574"/>
    </location>
</feature>
<feature type="region of interest" description="Disordered" evidence="12">
    <location>
        <begin position="528"/>
        <end position="744"/>
    </location>
</feature>
<gene>
    <name evidence="16" type="primary">CEP350</name>
    <name evidence="16" type="ORF">AV530_007324</name>
</gene>
<feature type="region of interest" description="Disordered" evidence="12">
    <location>
        <begin position="421"/>
        <end position="486"/>
    </location>
</feature>
<dbReference type="Pfam" id="PF04777">
    <property type="entry name" value="Evr1_Alr"/>
    <property type="match status" value="1"/>
</dbReference>
<comment type="function">
    <text evidence="10">Catalyzes the oxidation of sulfhydryl groups in peptide and protein thiols to disulfides with the reduction of oxygen to hydrogen peroxide.</text>
</comment>
<dbReference type="PROSITE" id="PS51352">
    <property type="entry name" value="THIOREDOXIN_2"/>
    <property type="match status" value="1"/>
</dbReference>
<dbReference type="Pfam" id="PF18108">
    <property type="entry name" value="QSOX_Trx1"/>
    <property type="match status" value="1"/>
</dbReference>
<feature type="region of interest" description="Disordered" evidence="12">
    <location>
        <begin position="1782"/>
        <end position="1829"/>
    </location>
</feature>
<dbReference type="Pfam" id="PF00085">
    <property type="entry name" value="Thioredoxin"/>
    <property type="match status" value="1"/>
</dbReference>
<dbReference type="OrthoDB" id="306254at2759"/>
<dbReference type="InterPro" id="IPR036774">
    <property type="entry name" value="ERV/ALR_sulphydryl_oxid_sf"/>
</dbReference>
<dbReference type="GO" id="GO:0016972">
    <property type="term" value="F:thiol oxidase activity"/>
    <property type="evidence" value="ECO:0007669"/>
    <property type="project" value="UniProtKB-EC"/>
</dbReference>
<feature type="compositionally biased region" description="Basic and acidic residues" evidence="12">
    <location>
        <begin position="2370"/>
        <end position="2381"/>
    </location>
</feature>
<feature type="region of interest" description="Disordered" evidence="12">
    <location>
        <begin position="1399"/>
        <end position="1418"/>
    </location>
</feature>
<feature type="region of interest" description="Disordered" evidence="12">
    <location>
        <begin position="2129"/>
        <end position="2305"/>
    </location>
</feature>
<dbReference type="InterPro" id="IPR017905">
    <property type="entry name" value="ERV/ALR_sulphydryl_oxidase"/>
</dbReference>
<evidence type="ECO:0000256" key="6">
    <source>
        <dbReference type="ARBA" id="ARBA00023002"/>
    </source>
</evidence>
<protein>
    <recommendedName>
        <fullName evidence="10">Sulfhydryl oxidase</fullName>
        <ecNumber evidence="10">1.8.3.2</ecNumber>
    </recommendedName>
</protein>
<feature type="compositionally biased region" description="Polar residues" evidence="12">
    <location>
        <begin position="229"/>
        <end position="239"/>
    </location>
</feature>
<dbReference type="PROSITE" id="PS50245">
    <property type="entry name" value="CAP_GLY_2"/>
    <property type="match status" value="1"/>
</dbReference>
<dbReference type="FunFam" id="1.20.120.1960:FF:000001">
    <property type="entry name" value="Sulfhydryl oxidase"/>
    <property type="match status" value="1"/>
</dbReference>
<feature type="region of interest" description="Disordered" evidence="12">
    <location>
        <begin position="2615"/>
        <end position="2669"/>
    </location>
</feature>
<feature type="region of interest" description="Disordered" evidence="12">
    <location>
        <begin position="1593"/>
        <end position="1640"/>
    </location>
</feature>
<evidence type="ECO:0000256" key="8">
    <source>
        <dbReference type="ARBA" id="ARBA00023180"/>
    </source>
</evidence>
<feature type="compositionally biased region" description="Polar residues" evidence="12">
    <location>
        <begin position="1958"/>
        <end position="1967"/>
    </location>
</feature>
<feature type="compositionally biased region" description="Polar residues" evidence="12">
    <location>
        <begin position="1242"/>
        <end position="1258"/>
    </location>
</feature>
<dbReference type="GO" id="GO:0034453">
    <property type="term" value="P:microtubule anchoring"/>
    <property type="evidence" value="ECO:0007669"/>
    <property type="project" value="InterPro"/>
</dbReference>
<dbReference type="PROSITE" id="PS00845">
    <property type="entry name" value="CAP_GLY_1"/>
    <property type="match status" value="1"/>
</dbReference>
<dbReference type="Gene3D" id="3.40.30.10">
    <property type="entry name" value="Glutaredoxin"/>
    <property type="match status" value="2"/>
</dbReference>
<feature type="region of interest" description="Disordered" evidence="12">
    <location>
        <begin position="1"/>
        <end position="24"/>
    </location>
</feature>
<feature type="region of interest" description="Disordered" evidence="12">
    <location>
        <begin position="2842"/>
        <end position="2863"/>
    </location>
</feature>
<feature type="compositionally biased region" description="Polar residues" evidence="12">
    <location>
        <begin position="1407"/>
        <end position="1416"/>
    </location>
</feature>
<feature type="compositionally biased region" description="Polar residues" evidence="12">
    <location>
        <begin position="1173"/>
        <end position="1182"/>
    </location>
</feature>
<feature type="region of interest" description="Disordered" evidence="12">
    <location>
        <begin position="1933"/>
        <end position="2072"/>
    </location>
</feature>
<dbReference type="InterPro" id="IPR040986">
    <property type="entry name" value="QSOX_FAD-bd_dom"/>
</dbReference>
<feature type="region of interest" description="Disordered" evidence="12">
    <location>
        <begin position="213"/>
        <end position="248"/>
    </location>
</feature>
<feature type="coiled-coil region" evidence="11">
    <location>
        <begin position="1890"/>
        <end position="1917"/>
    </location>
</feature>
<evidence type="ECO:0000256" key="2">
    <source>
        <dbReference type="ARBA" id="ARBA00006041"/>
    </source>
</evidence>
<feature type="compositionally biased region" description="Acidic residues" evidence="12">
    <location>
        <begin position="2416"/>
        <end position="2426"/>
    </location>
</feature>
<comment type="caution">
    <text evidence="16">The sequence shown here is derived from an EMBL/GenBank/DDBJ whole genome shotgun (WGS) entry which is preliminary data.</text>
</comment>
<feature type="domain" description="CAP-Gly" evidence="13">
    <location>
        <begin position="2545"/>
        <end position="2587"/>
    </location>
</feature>
<feature type="compositionally biased region" description="Basic and acidic residues" evidence="12">
    <location>
        <begin position="459"/>
        <end position="486"/>
    </location>
</feature>
<keyword evidence="3 10" id="KW-0285">Flavoprotein</keyword>
<dbReference type="FunFam" id="3.40.30.10:FF:000080">
    <property type="entry name" value="Sulfhydryl oxidase"/>
    <property type="match status" value="1"/>
</dbReference>
<feature type="compositionally biased region" description="Basic and acidic residues" evidence="12">
    <location>
        <begin position="1538"/>
        <end position="1550"/>
    </location>
</feature>
<feature type="compositionally biased region" description="Polar residues" evidence="12">
    <location>
        <begin position="2437"/>
        <end position="2458"/>
    </location>
</feature>
<dbReference type="InterPro" id="IPR042568">
    <property type="entry name" value="QSOX_FAD-bd_sf"/>
</dbReference>
<comment type="cofactor">
    <cofactor evidence="1 10">
        <name>FAD</name>
        <dbReference type="ChEBI" id="CHEBI:57692"/>
    </cofactor>
</comment>
<feature type="compositionally biased region" description="Basic and acidic residues" evidence="12">
    <location>
        <begin position="367"/>
        <end position="382"/>
    </location>
</feature>
<feature type="region of interest" description="Disordered" evidence="12">
    <location>
        <begin position="1092"/>
        <end position="1258"/>
    </location>
</feature>
<feature type="compositionally biased region" description="Low complexity" evidence="12">
    <location>
        <begin position="1144"/>
        <end position="1162"/>
    </location>
</feature>
<feature type="compositionally biased region" description="Polar residues" evidence="12">
    <location>
        <begin position="2045"/>
        <end position="2069"/>
    </location>
</feature>
<dbReference type="Gene3D" id="1.20.120.310">
    <property type="entry name" value="ERV/ALR sulfhydryl oxidase domain"/>
    <property type="match status" value="1"/>
</dbReference>
<keyword evidence="17" id="KW-1185">Reference proteome</keyword>
<feature type="region of interest" description="Disordered" evidence="12">
    <location>
        <begin position="3621"/>
        <end position="3668"/>
    </location>
</feature>
<dbReference type="SUPFAM" id="SSF52833">
    <property type="entry name" value="Thioredoxin-like"/>
    <property type="match status" value="1"/>
</dbReference>
<dbReference type="EMBL" id="LSYS01005497">
    <property type="protein sequence ID" value="OPJ76863.1"/>
    <property type="molecule type" value="Genomic_DNA"/>
</dbReference>
<feature type="compositionally biased region" description="Basic and acidic residues" evidence="12">
    <location>
        <begin position="1933"/>
        <end position="1947"/>
    </location>
</feature>
<dbReference type="GO" id="GO:0008017">
    <property type="term" value="F:microtubule binding"/>
    <property type="evidence" value="ECO:0007669"/>
    <property type="project" value="InterPro"/>
</dbReference>
<proteinExistence type="inferred from homology"/>
<dbReference type="EC" id="1.8.3.2" evidence="10"/>
<reference evidence="16 17" key="1">
    <citation type="submission" date="2016-02" db="EMBL/GenBank/DDBJ databases">
        <title>Band-tailed pigeon sequencing and assembly.</title>
        <authorList>
            <person name="Soares A.E."/>
            <person name="Novak B.J."/>
            <person name="Rice E.S."/>
            <person name="O'Connell B."/>
            <person name="Chang D."/>
            <person name="Weber S."/>
            <person name="Shapiro B."/>
        </authorList>
    </citation>
    <scope>NUCLEOTIDE SEQUENCE [LARGE SCALE GENOMIC DNA]</scope>
    <source>
        <strain evidence="16">BTP2013</strain>
        <tissue evidence="16">Blood</tissue>
    </source>
</reference>
<evidence type="ECO:0000256" key="5">
    <source>
        <dbReference type="ARBA" id="ARBA00022827"/>
    </source>
</evidence>
<sequence>MWSKKSNEVLLQNPRRNQSKDSTRDLTAAWATFSQTKAALRHIENKLEVAPTSTAVFDSVMDAKKPSASAGRKISRKASRSSSQNKSSKEKSSRSPLRATTLESNVKKSSRVEFREPLASHRDTYSSLSYHGSRQLEAKQLLSSLDLSEAEGKAEITGRVIHDRDEQDLHSRDFESPCSSAADETVVRYLNDRPAIDALQNNEAFLKVATSARLEEEKTSGSRGDESSTKTLQSSPSQDSEPKVSFPSATSISNAHRLEILKQRQHNAKLEKLKERIRKQWEHSEELGGRGQHLGYAEQPIVVTNVENAMTPKVRKVAAAPAAPSYKGFNPAETKIRAPDGKIWHEEEFHIRQELYRDLAFQLTEDSTVKGKPSERNKEKKATRPVRKVQKLTQLSSPEAKQGGNYVISTSSWREGQKLAKKILGPGPRIEQDRRAVSSDRTGRERATKSAGCIGRTGSDSRLDVTHKTSSRSFERPRSKVRSENNLKRLEAALPGGNQEDHASVNKDFLPVEIRGILDDLQLDSMSTREEKDVEKQNHKSVLPAQNARSHSPTKRKPDKIAASEEPQVISKKRHYDTDEVRQYIIRQQEKRKKQQNEEKKAQKEATEQKNKRLQELYRKQKEVFTKVKNVPPPEPSAAKRLQETYSKLLLERTFLEEPPQLPSVQESQPRPGYQPSGESDKENKAQERPPSASSSSDMSLSEPQQPLLRSDLMEPPWVQPDRLSPRVQLSHPQALMSPSGGPCSQHWSLEQMDLLSKECDAMLAGRRSHAAPMGSLTLMPQPYLNSSTAQQNLLVKPTTNQYKSKLDRIEALKATAASLSSRIESEAKKLAGAGINYGTKWNSDHEFMQENQDDGRWAKAVSPPVREENEDAFSTRIQKMLGTCVSHAAFDDNLPGIGNLSEFKKLPETIRPHTAAVSLGMRSPAANKHEGILGHLSKRQTDSPGRENQAYAPNKAVIPQESSIDSISEGPLLSDGSFSEEEGGQHKQLPLKVLETLKEKDFCSRERNAFEPIKEFQKEAEKYLPLFPQTSDAHSKGPWEELAKGSPHSVINIFAKSYQLHGKVFDERLNGGSGLLRPLLPATSPAESVVSYEDDFTSSQGSGTLTDRKISRDLSIAGSSNSSIQEEVPSRKSPHEPRSVELASQHSSAPRSAASSRSSASSKRRGKKQRLDSYNGSSNHFTVEEDKIRSELERGSQQAKKSLRNNRISNKDHEQSPDTDSTLENLSGHSLMSFTDKGRSQKTPTSSPSPGSQKISQFDSIGNTAERVKSPAGFSGSAASGLKPHVPLTDLSLGTSRSVAGAASAGGCMRFSPAGLQHRLSAELNYLSAIEESVRQLTDTERVRGISLAQQESVSLAQILKAQQQRHERDLALLKIKAEQEALESQRQLEEARQKAAQVHAESRQHLVQSRQEAAQETPCKAAAKQTETATHQLREMTELARTPISDTVSAPAAPVTTLFDHQRQHHSEFMKQLRARTDTNRKCESCSIPQGKEETSDSKQTYSPMFDSYSESSRSKVHDQSSTSSRQESPSVPSSKENEKKLSRREKITSSIEEQTPTAADDSLPSDSILSLPDEKDSASVATEYSLKFDESMTEDEIEEKSFRSLLPSESHRRNNLEKKRVNRDDSDEEVSPEKTALSSIKELSMPFSGGQDSFSKFTMEMVRQYMKEEEMRAAHQSSLLRLREKALKEKTKAELAWLEHQKKHLRDKGEDDKMPPIRKRQRGLLLRLQQEKAEIKRLQEANKAARKERQLILKQQVEIERIRQTTMKLQEKLKSAGENKLELHSEDDIKQSNGSSPLPTDAETRSPSPVSISSSETSSIMQKLKKMRSRMDEKHCSPVHYFFSVFTSHHWASLSVCFPNLHPKFQLYIYNQLVRFLTKREQKLMQRRQHAEELLEWKRRLDAEEAEVRRIEKQALAAWDKELLKTKIAKKDMGDQRTEPKETASEGESPVPSCSHLNSESSIQEDLGSLPAESVPPEAMGHERPESPDQSTINEEMVYSEDFKSSTPPGKLSPPKSSISVSKQDFSKGSHRTGGQPRSPVKSHQISYNWSDESLSVTQSETTSDQSDIEGRIRALKDELRKRKSVVYQLKKEQKKRQKERLKAQEASLIKQLESYDEFIKKTEEELSQDLETSPTAKPQIKTPSSAAAEKLKIKAPPLHRPETAKNWKSLSESERSRASLESISEHADAVSSGAERSASVHSKKVAVTDVHAEEPSRASSLILMSPRSSRVGSGDFVDNVPSSPPLKDVKDISRISHESTNNVVKASNDEDTLSHESEIEESIKSEEYEAEGSHVKPLESSDVLLTLDKEQESSLDVLPKKVLPSENEHAQKELFGLASESLHSTDEILEQKLTDKDAVTGPSVDESSRKLSRSAEEKGYLLSEQLFTQKGPSYLEDFEGSSYRKQASVEETLPEECYEDDFEPSRSEDAQSLAEQSENPQASRSGSPSLSSDCDISECLSDRSLSLSGSLQSEELLELKSPTELIKNTERRDVEQEQAPTESPLWASVSIVEETDSLPDFKIGDRVLVSKVQPGTLRFKGLTRFAKGFWAGVELDEPEGNNNGTYDGIKYFDCKEKHGIFAPPQKISHITESIDSYLDTNKDEDSFFSDRLEKQHKAEQQDRSSKPGKEDESQSRDATENYFQRKAPADTAVSEASAEEGFEESSCKAKSIKEISVATESLAQEQSVVDYLKRAVKEEASLAPLTSGGVDEISAVQLDDDSDFLSEKLERQKTLGEECAEKLDDLSPGAVEKPATPLLDLLTKEKNQLEAQLRLPLRGEEKSKDRLEKQIKKERNEKIQLSNQELCDVKEESGTSSQQVEKEIPDGLNNFFLSSDLEDEREELSSPDMCPRPESPVFGASGQEELAKRLAELELNREFLSVLGDDQDWFDEDYGLSSSKVQQKQAEEPAVLPKVEPQKVPAKPCEEPLAVPHTAVEVESMVHAAAEQLWKLRQLGHDLQSFSHHTDLSSNLKEQDTDTINKQVYEKVVFDLTREIFGAIFAEDPNLNQPVWMKPCRITSAYFRRVKDPNNLDEVKSFIAAEVLKLFSLRKEPNHKTDWQKMMKFGRKKRDRVDHILVQELHEEEAQWVNYDEDELCVKMQLADGIFEALIRDTIDVLNQITEKQRSAWAVEFFASWCGHCVHFAPTWRALAHDIREWRPAVMLAALDCADEANQQVCSNFGITGFPTLKFFKAFSKKTADGIRITNPSATVEDLRHAIITNLEQSREAWPPACPPLEPASAEEVHSFFQRNKDKYLALIFENSNSFVGREVALDMLQYENVAVRRVLSSEEELVKKFGVTTFPSGYLLFRNGSFSRLPVHAEARSFYTYYLRTLLGVTRGSYKLNTTITTSNETDMFQPKHADRSKVYMADLESTLHYSLRVEAARPAKLSGAQLAAFKCYVALLVKYFPGRPCVQTYLQTLDGWLRNWTEPELPRNALKEAVKNNRDASHPAVLPTNMTWVGCQGSEPQFRGYPCGLWTLFHLLTVQAAQSGPDKELPLEVLNTLRCYVRHFFGCRDCAQHFEAMAAKSMDQVAGREESVLWLWSHHNKVNARLAGGDTEDPNFPKLQWPPPDLCPQCHKEERGVHTWDEPAVLTFLKGHFSPANIHLDYVEADPIPGEGIDTRLGTEGPREEREKEEEEKETESEMRAPGRPGSPEPRRPSIVRLNPKLREVGEDIVDLDSFSEQHFKSQALRAAAGRRRRISKRDTIALPRDARVLGLGFSRLDISLCVALYFLSSMCLLGMYTFFRLRTRARKGRPSFPVA</sequence>
<keyword evidence="7" id="KW-1015">Disulfide bond</keyword>
<dbReference type="PANTHER" id="PTHR13958">
    <property type="entry name" value="CENTROSOME-ASSOCIATED PROTEIN 350"/>
    <property type="match status" value="1"/>
</dbReference>
<dbReference type="InterPro" id="IPR036249">
    <property type="entry name" value="Thioredoxin-like_sf"/>
</dbReference>
<evidence type="ECO:0000259" key="13">
    <source>
        <dbReference type="PROSITE" id="PS50245"/>
    </source>
</evidence>
<keyword evidence="5 10" id="KW-0274">FAD</keyword>
<feature type="coiled-coil region" evidence="11">
    <location>
        <begin position="2781"/>
        <end position="2808"/>
    </location>
</feature>
<evidence type="ECO:0000256" key="11">
    <source>
        <dbReference type="SAM" id="Coils"/>
    </source>
</evidence>
<feature type="compositionally biased region" description="Basic and acidic residues" evidence="12">
    <location>
        <begin position="2615"/>
        <end position="2643"/>
    </location>
</feature>
<feature type="compositionally biased region" description="Basic and acidic residues" evidence="12">
    <location>
        <begin position="595"/>
        <end position="626"/>
    </location>
</feature>
<dbReference type="InterPro" id="IPR028750">
    <property type="entry name" value="CEP350/CC187"/>
</dbReference>
<evidence type="ECO:0000256" key="1">
    <source>
        <dbReference type="ARBA" id="ARBA00001974"/>
    </source>
</evidence>
<feature type="region of interest" description="Disordered" evidence="12">
    <location>
        <begin position="2482"/>
        <end position="2506"/>
    </location>
</feature>
<dbReference type="GO" id="GO:0005813">
    <property type="term" value="C:centrosome"/>
    <property type="evidence" value="ECO:0007669"/>
    <property type="project" value="InterPro"/>
</dbReference>
<keyword evidence="8" id="KW-0325">Glycoprotein</keyword>
<dbReference type="InterPro" id="IPR041269">
    <property type="entry name" value="QSOX_Trx1"/>
</dbReference>
<evidence type="ECO:0000256" key="4">
    <source>
        <dbReference type="ARBA" id="ARBA00022729"/>
    </source>
</evidence>
<accession>A0A1V4JXL2</accession>
<feature type="compositionally biased region" description="Basic and acidic residues" evidence="12">
    <location>
        <begin position="213"/>
        <end position="228"/>
    </location>
</feature>
<keyword evidence="10" id="KW-0472">Membrane</keyword>
<name>A0A1V4JXL2_PATFA</name>
<feature type="compositionally biased region" description="Polar residues" evidence="12">
    <location>
        <begin position="1219"/>
        <end position="1234"/>
    </location>
</feature>
<evidence type="ECO:0000313" key="17">
    <source>
        <dbReference type="Proteomes" id="UP000190648"/>
    </source>
</evidence>
<feature type="compositionally biased region" description="Basic and acidic residues" evidence="12">
    <location>
        <begin position="1475"/>
        <end position="1486"/>
    </location>
</feature>